<dbReference type="Proteomes" id="UP000515977">
    <property type="component" value="Chromosome"/>
</dbReference>
<organism evidence="2 3">
    <name type="scientific">Thermomonas brevis</name>
    <dbReference type="NCBI Taxonomy" id="215691"/>
    <lineage>
        <taxon>Bacteria</taxon>
        <taxon>Pseudomonadati</taxon>
        <taxon>Pseudomonadota</taxon>
        <taxon>Gammaproteobacteria</taxon>
        <taxon>Lysobacterales</taxon>
        <taxon>Lysobacteraceae</taxon>
        <taxon>Thermomonas</taxon>
    </lineage>
</organism>
<feature type="compositionally biased region" description="Basic and acidic residues" evidence="1">
    <location>
        <begin position="34"/>
        <end position="58"/>
    </location>
</feature>
<accession>A0A7G9QQ04</accession>
<protein>
    <submittedName>
        <fullName evidence="2">Uncharacterized protein</fullName>
    </submittedName>
</protein>
<sequence>MKKIVMPLVCSLLLFVIGAYALWKNFPLGHEQRQTHEKTVENRRPESGDEIFSTDKGRSPGKYTELYDKYSTGALSGDPVSIDKFIRLEGACESGVSVIPGVEIPVEVKRLRDFCAMHYSSKEEFDYRVNVLRKQSYSAKLEARLRKVEEVAGKDVARRELSAELRSANADQAQMILEYASNADLVPEELSSEADIRADPSLAEKLSILSYIEFCRRGGECGDSDFPALAACVSLPPCSSKFGLLEVIRRASAPRDYEAAQSMSEMLHGRR</sequence>
<dbReference type="KEGG" id="tbv:H9L17_09305"/>
<name>A0A7G9QQ04_9GAMM</name>
<dbReference type="RefSeq" id="WP_187569195.1">
    <property type="nucleotide sequence ID" value="NZ_CP060711.1"/>
</dbReference>
<dbReference type="EMBL" id="CP060711">
    <property type="protein sequence ID" value="QNN45429.1"/>
    <property type="molecule type" value="Genomic_DNA"/>
</dbReference>
<reference evidence="2 3" key="1">
    <citation type="submission" date="2020-08" db="EMBL/GenBank/DDBJ databases">
        <title>Genome sequence of Thermomonas brevis KACC 16975T.</title>
        <authorList>
            <person name="Hyun D.-W."/>
            <person name="Bae J.-W."/>
        </authorList>
    </citation>
    <scope>NUCLEOTIDE SEQUENCE [LARGE SCALE GENOMIC DNA]</scope>
    <source>
        <strain evidence="2 3">KACC 16975</strain>
    </source>
</reference>
<dbReference type="AlphaFoldDB" id="A0A7G9QQ04"/>
<proteinExistence type="predicted"/>
<feature type="region of interest" description="Disordered" evidence="1">
    <location>
        <begin position="34"/>
        <end position="59"/>
    </location>
</feature>
<evidence type="ECO:0000313" key="3">
    <source>
        <dbReference type="Proteomes" id="UP000515977"/>
    </source>
</evidence>
<evidence type="ECO:0000313" key="2">
    <source>
        <dbReference type="EMBL" id="QNN45429.1"/>
    </source>
</evidence>
<evidence type="ECO:0000256" key="1">
    <source>
        <dbReference type="SAM" id="MobiDB-lite"/>
    </source>
</evidence>
<keyword evidence="3" id="KW-1185">Reference proteome</keyword>
<gene>
    <name evidence="2" type="ORF">H9L17_09305</name>
</gene>